<dbReference type="PANTHER" id="PTHR38590:SF1">
    <property type="entry name" value="BLL0828 PROTEIN"/>
    <property type="match status" value="1"/>
</dbReference>
<evidence type="ECO:0000313" key="3">
    <source>
        <dbReference type="Proteomes" id="UP001139104"/>
    </source>
</evidence>
<keyword evidence="2" id="KW-0540">Nuclease</keyword>
<evidence type="ECO:0000259" key="1">
    <source>
        <dbReference type="Pfam" id="PF04480"/>
    </source>
</evidence>
<keyword evidence="2" id="KW-0378">Hydrolase</keyword>
<dbReference type="EMBL" id="JAIVFP010000001">
    <property type="protein sequence ID" value="MCI4682500.1"/>
    <property type="molecule type" value="Genomic_DNA"/>
</dbReference>
<keyword evidence="3" id="KW-1185">Reference proteome</keyword>
<dbReference type="PANTHER" id="PTHR38590">
    <property type="entry name" value="BLL0828 PROTEIN"/>
    <property type="match status" value="1"/>
</dbReference>
<organism evidence="2 3">
    <name type="scientific">Candidatus Rhodoblastus alkanivorans</name>
    <dbReference type="NCBI Taxonomy" id="2954117"/>
    <lineage>
        <taxon>Bacteria</taxon>
        <taxon>Pseudomonadati</taxon>
        <taxon>Pseudomonadota</taxon>
        <taxon>Alphaproteobacteria</taxon>
        <taxon>Hyphomicrobiales</taxon>
        <taxon>Rhodoblastaceae</taxon>
        <taxon>Rhodoblastus</taxon>
    </lineage>
</organism>
<protein>
    <submittedName>
        <fullName evidence="2">Endonuclease domain-containing protein</fullName>
    </submittedName>
</protein>
<dbReference type="InterPro" id="IPR007569">
    <property type="entry name" value="DUF559"/>
</dbReference>
<dbReference type="InterPro" id="IPR047216">
    <property type="entry name" value="Endonuclease_DUF559_bact"/>
</dbReference>
<feature type="domain" description="DUF559" evidence="1">
    <location>
        <begin position="9"/>
        <end position="116"/>
    </location>
</feature>
<name>A0ABS9Z553_9HYPH</name>
<dbReference type="Proteomes" id="UP001139104">
    <property type="component" value="Unassembled WGS sequence"/>
</dbReference>
<dbReference type="GO" id="GO:0004519">
    <property type="term" value="F:endonuclease activity"/>
    <property type="evidence" value="ECO:0007669"/>
    <property type="project" value="UniProtKB-KW"/>
</dbReference>
<gene>
    <name evidence="2" type="ORF">K2U94_06955</name>
</gene>
<dbReference type="CDD" id="cd01038">
    <property type="entry name" value="Endonuclease_DUF559"/>
    <property type="match status" value="1"/>
</dbReference>
<reference evidence="2" key="1">
    <citation type="journal article" date="2022" name="ISME J.">
        <title>Identification of active gaseous-alkane degraders at natural gas seeps.</title>
        <authorList>
            <person name="Farhan Ul Haque M."/>
            <person name="Hernandez M."/>
            <person name="Crombie A.T."/>
            <person name="Murrell J.C."/>
        </authorList>
    </citation>
    <scope>NUCLEOTIDE SEQUENCE</scope>
    <source>
        <strain evidence="2">PC2</strain>
    </source>
</reference>
<comment type="caution">
    <text evidence="2">The sequence shown here is derived from an EMBL/GenBank/DDBJ whole genome shotgun (WGS) entry which is preliminary data.</text>
</comment>
<dbReference type="Gene3D" id="3.40.960.10">
    <property type="entry name" value="VSR Endonuclease"/>
    <property type="match status" value="1"/>
</dbReference>
<keyword evidence="2" id="KW-0255">Endonuclease</keyword>
<dbReference type="Pfam" id="PF04480">
    <property type="entry name" value="DUF559"/>
    <property type="match status" value="1"/>
</dbReference>
<accession>A0ABS9Z553</accession>
<dbReference type="RefSeq" id="WP_243066509.1">
    <property type="nucleotide sequence ID" value="NZ_JAIVFK010000055.1"/>
</dbReference>
<sequence length="116" mass="13292">MRGAAALRTSRSRALRGEQTDAERKLWSALRGRQLGGFKFVRQEPIGPFFADFVCRDQKLVIEVDGATHSTDEERDYDRRREAFLREAGYRVVRVTNDDVFRNLDGVCETILAALQ</sequence>
<dbReference type="SUPFAM" id="SSF52980">
    <property type="entry name" value="Restriction endonuclease-like"/>
    <property type="match status" value="1"/>
</dbReference>
<proteinExistence type="predicted"/>
<evidence type="ECO:0000313" key="2">
    <source>
        <dbReference type="EMBL" id="MCI4682500.1"/>
    </source>
</evidence>
<dbReference type="InterPro" id="IPR011335">
    <property type="entry name" value="Restrct_endonuc-II-like"/>
</dbReference>